<feature type="compositionally biased region" description="Low complexity" evidence="2">
    <location>
        <begin position="160"/>
        <end position="177"/>
    </location>
</feature>
<evidence type="ECO:0000256" key="2">
    <source>
        <dbReference type="SAM" id="MobiDB-lite"/>
    </source>
</evidence>
<name>A0ABP4TZ64_9ACTN</name>
<keyword evidence="3" id="KW-0812">Transmembrane</keyword>
<proteinExistence type="predicted"/>
<evidence type="ECO:0000313" key="4">
    <source>
        <dbReference type="EMBL" id="GAA1694432.1"/>
    </source>
</evidence>
<keyword evidence="3" id="KW-0472">Membrane</keyword>
<evidence type="ECO:0000256" key="1">
    <source>
        <dbReference type="ARBA" id="ARBA00023186"/>
    </source>
</evidence>
<feature type="transmembrane region" description="Helical" evidence="3">
    <location>
        <begin position="122"/>
        <end position="145"/>
    </location>
</feature>
<gene>
    <name evidence="4" type="ORF">GCM10009765_49620</name>
</gene>
<dbReference type="Pfam" id="PF01025">
    <property type="entry name" value="GrpE"/>
    <property type="match status" value="1"/>
</dbReference>
<feature type="compositionally biased region" description="Low complexity" evidence="2">
    <location>
        <begin position="88"/>
        <end position="97"/>
    </location>
</feature>
<feature type="compositionally biased region" description="Gly residues" evidence="2">
    <location>
        <begin position="54"/>
        <end position="87"/>
    </location>
</feature>
<dbReference type="EMBL" id="BAAANY010000020">
    <property type="protein sequence ID" value="GAA1694432.1"/>
    <property type="molecule type" value="Genomic_DNA"/>
</dbReference>
<protein>
    <recommendedName>
        <fullName evidence="6">Nucleotide exchange factor GrpE</fullName>
    </recommendedName>
</protein>
<evidence type="ECO:0000256" key="3">
    <source>
        <dbReference type="SAM" id="Phobius"/>
    </source>
</evidence>
<organism evidence="4 5">
    <name type="scientific">Fodinicola feengrottensis</name>
    <dbReference type="NCBI Taxonomy" id="435914"/>
    <lineage>
        <taxon>Bacteria</taxon>
        <taxon>Bacillati</taxon>
        <taxon>Actinomycetota</taxon>
        <taxon>Actinomycetes</taxon>
        <taxon>Mycobacteriales</taxon>
        <taxon>Fodinicola</taxon>
    </lineage>
</organism>
<feature type="region of interest" description="Disordered" evidence="2">
    <location>
        <begin position="37"/>
        <end position="108"/>
    </location>
</feature>
<keyword evidence="3" id="KW-1133">Transmembrane helix</keyword>
<keyword evidence="5" id="KW-1185">Reference proteome</keyword>
<accession>A0ABP4TZ64</accession>
<dbReference type="SUPFAM" id="SSF51064">
    <property type="entry name" value="Head domain of nucleotide exchange factor GrpE"/>
    <property type="match status" value="1"/>
</dbReference>
<reference evidence="5" key="1">
    <citation type="journal article" date="2019" name="Int. J. Syst. Evol. Microbiol.">
        <title>The Global Catalogue of Microorganisms (GCM) 10K type strain sequencing project: providing services to taxonomists for standard genome sequencing and annotation.</title>
        <authorList>
            <consortium name="The Broad Institute Genomics Platform"/>
            <consortium name="The Broad Institute Genome Sequencing Center for Infectious Disease"/>
            <person name="Wu L."/>
            <person name="Ma J."/>
        </authorList>
    </citation>
    <scope>NUCLEOTIDE SEQUENCE [LARGE SCALE GENOMIC DNA]</scope>
    <source>
        <strain evidence="5">JCM 14718</strain>
    </source>
</reference>
<feature type="region of interest" description="Disordered" evidence="2">
    <location>
        <begin position="223"/>
        <end position="245"/>
    </location>
</feature>
<dbReference type="RefSeq" id="WP_344312868.1">
    <property type="nucleotide sequence ID" value="NZ_BAAANY010000020.1"/>
</dbReference>
<sequence length="277" mass="27762">MSTTNLRIVAAAITLIMAVLVGVLTGVAGGISGLAASGCASSDTPQPSQSGVQKPGGGQPGGGESLQPGDGTGGTTDQGTTGQGGTTDQGTTDQPGTSGNLTNDPGRTTGTGTLTAACGPVFYVPAAVIGFLGTLVTGFACVLVMSAARRRTPVVGPVAAAAGTRGGSSPPVSAPPSRTAGKPADREQLLETLIYVRDRATSNALGDRIVRDLQAIGVTEIRPDGEKFDPSRHEAGGSTETADGQLDGRIAAVETPGYLDRGRILRLPVVTVYRRKP</sequence>
<keyword evidence="1" id="KW-0143">Chaperone</keyword>
<feature type="region of interest" description="Disordered" evidence="2">
    <location>
        <begin position="160"/>
        <end position="184"/>
    </location>
</feature>
<dbReference type="InterPro" id="IPR000740">
    <property type="entry name" value="GrpE"/>
</dbReference>
<evidence type="ECO:0008006" key="6">
    <source>
        <dbReference type="Google" id="ProtNLM"/>
    </source>
</evidence>
<dbReference type="Gene3D" id="2.30.22.10">
    <property type="entry name" value="Head domain of nucleotide exchange factor GrpE"/>
    <property type="match status" value="1"/>
</dbReference>
<evidence type="ECO:0000313" key="5">
    <source>
        <dbReference type="Proteomes" id="UP001500618"/>
    </source>
</evidence>
<dbReference type="InterPro" id="IPR009012">
    <property type="entry name" value="GrpE_head"/>
</dbReference>
<comment type="caution">
    <text evidence="4">The sequence shown here is derived from an EMBL/GenBank/DDBJ whole genome shotgun (WGS) entry which is preliminary data.</text>
</comment>
<dbReference type="Proteomes" id="UP001500618">
    <property type="component" value="Unassembled WGS sequence"/>
</dbReference>
<feature type="compositionally biased region" description="Basic and acidic residues" evidence="2">
    <location>
        <begin position="223"/>
        <end position="235"/>
    </location>
</feature>